<dbReference type="Proteomes" id="UP000551616">
    <property type="component" value="Unassembled WGS sequence"/>
</dbReference>
<evidence type="ECO:0000313" key="1">
    <source>
        <dbReference type="EMBL" id="MBA2116772.1"/>
    </source>
</evidence>
<gene>
    <name evidence="1" type="ORF">HOV93_39640</name>
</gene>
<comment type="caution">
    <text evidence="1">The sequence shown here is derived from an EMBL/GenBank/DDBJ whole genome shotgun (WGS) entry which is preliminary data.</text>
</comment>
<accession>A0A7V8V875</accession>
<evidence type="ECO:0000313" key="2">
    <source>
        <dbReference type="Proteomes" id="UP000551616"/>
    </source>
</evidence>
<proteinExistence type="predicted"/>
<name>A0A7V8V875_9BACT</name>
<reference evidence="1 2" key="1">
    <citation type="submission" date="2020-05" db="EMBL/GenBank/DDBJ databases">
        <title>Bremerella alba sp. nov., a novel planctomycete isolated from the surface of the macroalga Fucus spiralis.</title>
        <authorList>
            <person name="Godinho O."/>
            <person name="Botelho R."/>
            <person name="Albuquerque L."/>
            <person name="Wiegand S."/>
            <person name="Da Costa M.S."/>
            <person name="Lobo-Da-Cunha A."/>
            <person name="Jogler C."/>
            <person name="Lage O.M."/>
        </authorList>
    </citation>
    <scope>NUCLEOTIDE SEQUENCE [LARGE SCALE GENOMIC DNA]</scope>
    <source>
        <strain evidence="1 2">FF15</strain>
    </source>
</reference>
<keyword evidence="2" id="KW-1185">Reference proteome</keyword>
<protein>
    <submittedName>
        <fullName evidence="1">Uncharacterized protein</fullName>
    </submittedName>
</protein>
<dbReference type="EMBL" id="JABRWO010000011">
    <property type="protein sequence ID" value="MBA2116772.1"/>
    <property type="molecule type" value="Genomic_DNA"/>
</dbReference>
<dbReference type="AlphaFoldDB" id="A0A7V8V875"/>
<sequence length="128" mass="14190">MPIFFDIGKAWLASRQFVLEVGESCALVHKEPRRGCRARQGCRFVLMQLAKPLVKALVMISTRTSPNRWMVIELEGKPGQENAKILISGISQRVAQSYAHGYNQQNADDKSPLVRAVICSCAAATEMV</sequence>
<organism evidence="1 2">
    <name type="scientific">Bremerella alba</name>
    <dbReference type="NCBI Taxonomy" id="980252"/>
    <lineage>
        <taxon>Bacteria</taxon>
        <taxon>Pseudomonadati</taxon>
        <taxon>Planctomycetota</taxon>
        <taxon>Planctomycetia</taxon>
        <taxon>Pirellulales</taxon>
        <taxon>Pirellulaceae</taxon>
        <taxon>Bremerella</taxon>
    </lineage>
</organism>